<dbReference type="GeneID" id="72063422"/>
<evidence type="ECO:0000313" key="1">
    <source>
        <dbReference type="EMBL" id="UNI14877.1"/>
    </source>
</evidence>
<keyword evidence="2" id="KW-1185">Reference proteome</keyword>
<gene>
    <name evidence="1" type="ORF">JDV02_001459</name>
</gene>
<dbReference type="Proteomes" id="UP000829364">
    <property type="component" value="Chromosome 1"/>
</dbReference>
<accession>A0A9Q8Q8W2</accession>
<dbReference type="EMBL" id="CP086354">
    <property type="protein sequence ID" value="UNI14877.1"/>
    <property type="molecule type" value="Genomic_DNA"/>
</dbReference>
<dbReference type="AlphaFoldDB" id="A0A9Q8Q8W2"/>
<evidence type="ECO:0000313" key="2">
    <source>
        <dbReference type="Proteomes" id="UP000829364"/>
    </source>
</evidence>
<proteinExistence type="predicted"/>
<dbReference type="RefSeq" id="XP_047838358.1">
    <property type="nucleotide sequence ID" value="XM_047982394.1"/>
</dbReference>
<protein>
    <submittedName>
        <fullName evidence="1">Uncharacterized protein</fullName>
    </submittedName>
</protein>
<dbReference type="KEGG" id="ptkz:JDV02_001459"/>
<sequence length="136" mass="14773">MQWAACGACALHHTAPQRVPVETKDVVQRLSQQDLDVVLLAPFWKPATFVRTLPSWARGDVDPPTLITPMMGARLSGLAHDKSLKHLPSRSRSSHSPRGTRRDLGVLICQAAAVSLYGSLSVCSRQAMSISTSTAW</sequence>
<name>A0A9Q8Q8W2_9HYPO</name>
<reference evidence="1" key="1">
    <citation type="submission" date="2021-11" db="EMBL/GenBank/DDBJ databases">
        <title>Purpureocillium_takamizusanense_genome.</title>
        <authorList>
            <person name="Nguyen N.-H."/>
        </authorList>
    </citation>
    <scope>NUCLEOTIDE SEQUENCE</scope>
    <source>
        <strain evidence="1">PT3</strain>
    </source>
</reference>
<organism evidence="1 2">
    <name type="scientific">Purpureocillium takamizusanense</name>
    <dbReference type="NCBI Taxonomy" id="2060973"/>
    <lineage>
        <taxon>Eukaryota</taxon>
        <taxon>Fungi</taxon>
        <taxon>Dikarya</taxon>
        <taxon>Ascomycota</taxon>
        <taxon>Pezizomycotina</taxon>
        <taxon>Sordariomycetes</taxon>
        <taxon>Hypocreomycetidae</taxon>
        <taxon>Hypocreales</taxon>
        <taxon>Ophiocordycipitaceae</taxon>
        <taxon>Purpureocillium</taxon>
    </lineage>
</organism>